<evidence type="ECO:0000313" key="4">
    <source>
        <dbReference type="Proteomes" id="UP000053881"/>
    </source>
</evidence>
<name>A0A0Q9Y5L9_9BACI</name>
<dbReference type="Proteomes" id="UP000053881">
    <property type="component" value="Unassembled WGS sequence"/>
</dbReference>
<gene>
    <name evidence="3" type="ORF">ABB05_13585</name>
    <name evidence="2" type="ORF">ACA29_04705</name>
</gene>
<feature type="coiled-coil region" evidence="1">
    <location>
        <begin position="3"/>
        <end position="30"/>
    </location>
</feature>
<dbReference type="EMBL" id="LDJR01000053">
    <property type="protein sequence ID" value="OAK69807.1"/>
    <property type="molecule type" value="Genomic_DNA"/>
</dbReference>
<proteinExistence type="predicted"/>
<comment type="caution">
    <text evidence="2">The sequence shown here is derived from an EMBL/GenBank/DDBJ whole genome shotgun (WGS) entry which is preliminary data.</text>
</comment>
<accession>A0A0Q9Y5L9</accession>
<reference evidence="3 5" key="1">
    <citation type="submission" date="2015-05" db="EMBL/GenBank/DDBJ databases">
        <title>Comparison of genome.</title>
        <authorList>
            <person name="Zheng Z."/>
            <person name="Sun M."/>
        </authorList>
    </citation>
    <scope>NUCLEOTIDE SEQUENCE [LARGE SCALE GENOMIC DNA]</scope>
    <source>
        <strain evidence="3 5">G25-74</strain>
    </source>
</reference>
<dbReference type="EMBL" id="LGPB01000038">
    <property type="protein sequence ID" value="KRG16262.1"/>
    <property type="molecule type" value="Genomic_DNA"/>
</dbReference>
<dbReference type="PATRIC" id="fig|217031.4.peg.1582"/>
<dbReference type="OrthoDB" id="9944602at2"/>
<protein>
    <submittedName>
        <fullName evidence="2">Uncharacterized protein</fullName>
    </submittedName>
</protein>
<reference evidence="2 4" key="2">
    <citation type="submission" date="2015-06" db="EMBL/GenBank/DDBJ databases">
        <title>Genome sequencing project of Bacillus galactosidilyticus PL133.</title>
        <authorList>
            <person name="Gaiero J."/>
            <person name="Nicol R."/>
            <person name="Habash M."/>
        </authorList>
    </citation>
    <scope>NUCLEOTIDE SEQUENCE [LARGE SCALE GENOMIC DNA]</scope>
    <source>
        <strain evidence="2 4">PL133</strain>
    </source>
</reference>
<evidence type="ECO:0000313" key="3">
    <source>
        <dbReference type="EMBL" id="OAK69807.1"/>
    </source>
</evidence>
<evidence type="ECO:0000256" key="1">
    <source>
        <dbReference type="SAM" id="Coils"/>
    </source>
</evidence>
<dbReference type="Proteomes" id="UP000077881">
    <property type="component" value="Unassembled WGS sequence"/>
</dbReference>
<evidence type="ECO:0000313" key="2">
    <source>
        <dbReference type="EMBL" id="KRG16262.1"/>
    </source>
</evidence>
<dbReference type="AlphaFoldDB" id="A0A0Q9Y5L9"/>
<organism evidence="2 4">
    <name type="scientific">Lederbergia galactosidilytica</name>
    <dbReference type="NCBI Taxonomy" id="217031"/>
    <lineage>
        <taxon>Bacteria</taxon>
        <taxon>Bacillati</taxon>
        <taxon>Bacillota</taxon>
        <taxon>Bacilli</taxon>
        <taxon>Bacillales</taxon>
        <taxon>Bacillaceae</taxon>
        <taxon>Lederbergia</taxon>
    </lineage>
</organism>
<keyword evidence="5" id="KW-1185">Reference proteome</keyword>
<dbReference type="RefSeq" id="WP_057988220.1">
    <property type="nucleotide sequence ID" value="NZ_JAGGKH010000006.1"/>
</dbReference>
<evidence type="ECO:0000313" key="5">
    <source>
        <dbReference type="Proteomes" id="UP000077881"/>
    </source>
</evidence>
<keyword evidence="1" id="KW-0175">Coiled coil</keyword>
<sequence>MTKKELLSRLEDLQMQMNQVEQMLKEKSALSKGQKTDHVKQREYNTVVSLGQDKVRIESDFALAK</sequence>